<accession>A0ABY9WNC5</accession>
<evidence type="ECO:0000256" key="1">
    <source>
        <dbReference type="SAM" id="MobiDB-lite"/>
    </source>
</evidence>
<dbReference type="PANTHER" id="PTHR11440">
    <property type="entry name" value="LECITHIN-CHOLESTEROL ACYLTRANSFERASE-RELATED"/>
    <property type="match status" value="1"/>
</dbReference>
<dbReference type="InterPro" id="IPR003386">
    <property type="entry name" value="LACT/PDAT_acylTrfase"/>
</dbReference>
<dbReference type="Pfam" id="PF12770">
    <property type="entry name" value="CHAT"/>
    <property type="match status" value="1"/>
</dbReference>
<dbReference type="InterPro" id="IPR024983">
    <property type="entry name" value="CHAT_dom"/>
</dbReference>
<evidence type="ECO:0000313" key="4">
    <source>
        <dbReference type="Proteomes" id="UP001611383"/>
    </source>
</evidence>
<evidence type="ECO:0000313" key="3">
    <source>
        <dbReference type="EMBL" id="WNG45284.1"/>
    </source>
</evidence>
<feature type="domain" description="CHAT" evidence="2">
    <location>
        <begin position="984"/>
        <end position="1176"/>
    </location>
</feature>
<dbReference type="Gene3D" id="3.40.50.1820">
    <property type="entry name" value="alpha/beta hydrolase"/>
    <property type="match status" value="1"/>
</dbReference>
<reference evidence="3 4" key="1">
    <citation type="submission" date="2019-08" db="EMBL/GenBank/DDBJ databases">
        <title>Archangium and Cystobacter genomes.</title>
        <authorList>
            <person name="Chen I.-C.K."/>
            <person name="Wielgoss S."/>
        </authorList>
    </citation>
    <scope>NUCLEOTIDE SEQUENCE [LARGE SCALE GENOMIC DNA]</scope>
    <source>
        <strain evidence="3 4">Cbm 6</strain>
    </source>
</reference>
<feature type="region of interest" description="Disordered" evidence="1">
    <location>
        <begin position="636"/>
        <end position="665"/>
    </location>
</feature>
<name>A0ABY9WNC5_9BACT</name>
<dbReference type="InterPro" id="IPR029058">
    <property type="entry name" value="AB_hydrolase_fold"/>
</dbReference>
<dbReference type="SUPFAM" id="SSF53474">
    <property type="entry name" value="alpha/beta-Hydrolases"/>
    <property type="match status" value="1"/>
</dbReference>
<sequence length="1194" mass="131435">MSRMSRSPSLCGGSSRGYAARSRFHSASTWPWNIRWKRYWPITSSVGDSSSSARRRSRASRPVSGSPESGSLKNPLDPGSTRGAVKSGCSAMTASARGVSNHLGSVPSFTKRATGWPASLFGPMWRMSVFMPAPSITHHPPHTPIEDSGPACSRHLTTLTDRGNEMAEPMRDIVVVLPGIMGSVLERNGKEVWALSVGALARAVTSLGGSVEKLALTEDSGALDAAGDGVVATKLLPDTRIIPGFWKVDGYSRIVEELKRRFDLKDGKNFFTFPYDWRRDNRLHARRLQQQSAQWLASWRQESGNKDAKLILIAHSMGGLVSRYFTEVLEGWKDTRVLITIATPHRGSPQALGTLAHGVSKKLGPLTMFDISEAVRTFPSLYQLLPIYPCCDLGQGTLARVTEVPGIRNLALPQATRALEFHLEIERAVTHHLNDDAYRDSGYQLFPVVGIHQPSFQSARVVNGLVELLQEYQGRDLSGDGTVPRFSATPVELSDEHREVYVAQRHASLQNLDTVLDQLEGVLTGLDLDLRRFRGVRPVRLGLDLEDAYLTEEPVLVRARPEREPVQLQAIIHNLDTGKEQSRGALRPRSDGWHTHAFKPLPPGVYRLTVSGQRAGMVSPISDVFMVPAAPAPSVSLGTPVSDSPLRSGMRSGVRGARDDSRTPLDIPLPFGAPLSAPPTANTPKEQAIYYPTIEGQGEVAPRAELKLTIDLLLQPHAETQSEPFLLRNLPADWTREEVEVQLASVDLEIPKDAQGNEQDQGVIVLHRGQPSEPFTVTCTVSPQAQPQHGVEVVATFFHQRRFCGSARRTFFAPSSAQPMPTGPAEPAEPRTQGGFALEVGAEAPTLTVQIHQPPGVGPGALYWVLKPARRDLPGMPSRLNGTSNIGVHPFEFVQGLFSACSVRTRGRHMTLLEGIGDRLFQQTPSSFQDTYWALREKYGPHFPIQFIVDEPYIPWELMRPSTRTGTTAKLLAVDHPVARWSLNYEGSMSSQLPRGNLVAMAPRYDSRTDVDPLRYAQDELKMLVNTFGATAVEGTRVSLLSLLEDRGRMPIGIFHFAGHGQFKTNADLSCILLDREQDDVVAAEVSRRETMLGERYRTLVVMNACEVGATGTVLGSIGGWAEAFMNRRFGGFVAPLWAVFDSDAHRVITEFYQFIQGGVRVADALQTIRKQYGQDSPTFLSYLFYGDVMARFV</sequence>
<dbReference type="Pfam" id="PF02450">
    <property type="entry name" value="LCAT"/>
    <property type="match status" value="1"/>
</dbReference>
<protein>
    <submittedName>
        <fullName evidence="3">CHAT domain-containing protein</fullName>
    </submittedName>
</protein>
<dbReference type="Proteomes" id="UP001611383">
    <property type="component" value="Chromosome"/>
</dbReference>
<feature type="region of interest" description="Disordered" evidence="1">
    <location>
        <begin position="45"/>
        <end position="89"/>
    </location>
</feature>
<proteinExistence type="predicted"/>
<keyword evidence="4" id="KW-1185">Reference proteome</keyword>
<dbReference type="EMBL" id="CP043494">
    <property type="protein sequence ID" value="WNG45284.1"/>
    <property type="molecule type" value="Genomic_DNA"/>
</dbReference>
<organism evidence="3 4">
    <name type="scientific">Archangium minus</name>
    <dbReference type="NCBI Taxonomy" id="83450"/>
    <lineage>
        <taxon>Bacteria</taxon>
        <taxon>Pseudomonadati</taxon>
        <taxon>Myxococcota</taxon>
        <taxon>Myxococcia</taxon>
        <taxon>Myxococcales</taxon>
        <taxon>Cystobacterineae</taxon>
        <taxon>Archangiaceae</taxon>
        <taxon>Archangium</taxon>
    </lineage>
</organism>
<gene>
    <name evidence="3" type="ORF">F0U60_15085</name>
</gene>
<evidence type="ECO:0000259" key="2">
    <source>
        <dbReference type="Pfam" id="PF12770"/>
    </source>
</evidence>